<sequence>MERKQMIEIFDAIFSHVQLAVAKSKTLKESFATPVPSNC</sequence>
<evidence type="ECO:0000313" key="1">
    <source>
        <dbReference type="EMBL" id="TWI94578.1"/>
    </source>
</evidence>
<gene>
    <name evidence="1" type="ORF">JN11_04688</name>
</gene>
<organism evidence="1 2">
    <name type="scientific">Mucilaginibacter frigoritolerans</name>
    <dbReference type="NCBI Taxonomy" id="652788"/>
    <lineage>
        <taxon>Bacteria</taxon>
        <taxon>Pseudomonadati</taxon>
        <taxon>Bacteroidota</taxon>
        <taxon>Sphingobacteriia</taxon>
        <taxon>Sphingobacteriales</taxon>
        <taxon>Sphingobacteriaceae</taxon>
        <taxon>Mucilaginibacter</taxon>
    </lineage>
</organism>
<accession>A0A562TMV9</accession>
<reference evidence="1 2" key="1">
    <citation type="submission" date="2019-07" db="EMBL/GenBank/DDBJ databases">
        <title>Genomic Encyclopedia of Archaeal and Bacterial Type Strains, Phase II (KMG-II): from individual species to whole genera.</title>
        <authorList>
            <person name="Goeker M."/>
        </authorList>
    </citation>
    <scope>NUCLEOTIDE SEQUENCE [LARGE SCALE GENOMIC DNA]</scope>
    <source>
        <strain evidence="1 2">ATCC BAA-1854</strain>
    </source>
</reference>
<evidence type="ECO:0000313" key="2">
    <source>
        <dbReference type="Proteomes" id="UP000317010"/>
    </source>
</evidence>
<comment type="caution">
    <text evidence="1">The sequence shown here is derived from an EMBL/GenBank/DDBJ whole genome shotgun (WGS) entry which is preliminary data.</text>
</comment>
<dbReference type="AlphaFoldDB" id="A0A562TMV9"/>
<protein>
    <submittedName>
        <fullName evidence="1">Uncharacterized protein</fullName>
    </submittedName>
</protein>
<dbReference type="EMBL" id="VLLI01000019">
    <property type="protein sequence ID" value="TWI94578.1"/>
    <property type="molecule type" value="Genomic_DNA"/>
</dbReference>
<name>A0A562TMV9_9SPHI</name>
<keyword evidence="2" id="KW-1185">Reference proteome</keyword>
<proteinExistence type="predicted"/>
<dbReference type="Proteomes" id="UP000317010">
    <property type="component" value="Unassembled WGS sequence"/>
</dbReference>